<evidence type="ECO:0000313" key="3">
    <source>
        <dbReference type="Proteomes" id="UP000315750"/>
    </source>
</evidence>
<dbReference type="AlphaFoldDB" id="A0A518AUY0"/>
<dbReference type="InterPro" id="IPR018687">
    <property type="entry name" value="DUF2177_membr"/>
</dbReference>
<feature type="transmembrane region" description="Helical" evidence="1">
    <location>
        <begin position="125"/>
        <end position="143"/>
    </location>
</feature>
<accession>A0A518AUY0</accession>
<keyword evidence="3" id="KW-1185">Reference proteome</keyword>
<gene>
    <name evidence="2" type="ORF">Pan181_47580</name>
</gene>
<dbReference type="KEGG" id="amuc:Pan181_47580"/>
<proteinExistence type="predicted"/>
<sequence>MLHLSNRHLSIFTLMLLYLKIYAVALVTFLAIDIVWLAAVARGFYQKHLGYLLAEQPNLYAAGVFYLLFVAGMVVFATMPALAAGSFWRALALGAFFGLVTYATYDLTNQATVKQWPWIVTAIDLTWGAFISATVSTVGYFAGRWLG</sequence>
<organism evidence="2 3">
    <name type="scientific">Aeoliella mucimassa</name>
    <dbReference type="NCBI Taxonomy" id="2527972"/>
    <lineage>
        <taxon>Bacteria</taxon>
        <taxon>Pseudomonadati</taxon>
        <taxon>Planctomycetota</taxon>
        <taxon>Planctomycetia</taxon>
        <taxon>Pirellulales</taxon>
        <taxon>Lacipirellulaceae</taxon>
        <taxon>Aeoliella</taxon>
    </lineage>
</organism>
<feature type="transmembrane region" description="Helical" evidence="1">
    <location>
        <begin position="86"/>
        <end position="105"/>
    </location>
</feature>
<dbReference type="EMBL" id="CP036278">
    <property type="protein sequence ID" value="QDU58520.1"/>
    <property type="molecule type" value="Genomic_DNA"/>
</dbReference>
<keyword evidence="1" id="KW-0472">Membrane</keyword>
<feature type="transmembrane region" description="Helical" evidence="1">
    <location>
        <begin position="59"/>
        <end position="79"/>
    </location>
</feature>
<name>A0A518AUY0_9BACT</name>
<dbReference type="Proteomes" id="UP000315750">
    <property type="component" value="Chromosome"/>
</dbReference>
<evidence type="ECO:0008006" key="4">
    <source>
        <dbReference type="Google" id="ProtNLM"/>
    </source>
</evidence>
<evidence type="ECO:0000313" key="2">
    <source>
        <dbReference type="EMBL" id="QDU58520.1"/>
    </source>
</evidence>
<evidence type="ECO:0000256" key="1">
    <source>
        <dbReference type="SAM" id="Phobius"/>
    </source>
</evidence>
<feature type="transmembrane region" description="Helical" evidence="1">
    <location>
        <begin position="12"/>
        <end position="39"/>
    </location>
</feature>
<keyword evidence="1" id="KW-0812">Transmembrane</keyword>
<keyword evidence="1" id="KW-1133">Transmembrane helix</keyword>
<reference evidence="2 3" key="1">
    <citation type="submission" date="2019-02" db="EMBL/GenBank/DDBJ databases">
        <title>Deep-cultivation of Planctomycetes and their phenomic and genomic characterization uncovers novel biology.</title>
        <authorList>
            <person name="Wiegand S."/>
            <person name="Jogler M."/>
            <person name="Boedeker C."/>
            <person name="Pinto D."/>
            <person name="Vollmers J."/>
            <person name="Rivas-Marin E."/>
            <person name="Kohn T."/>
            <person name="Peeters S.H."/>
            <person name="Heuer A."/>
            <person name="Rast P."/>
            <person name="Oberbeckmann S."/>
            <person name="Bunk B."/>
            <person name="Jeske O."/>
            <person name="Meyerdierks A."/>
            <person name="Storesund J.E."/>
            <person name="Kallscheuer N."/>
            <person name="Luecker S."/>
            <person name="Lage O.M."/>
            <person name="Pohl T."/>
            <person name="Merkel B.J."/>
            <person name="Hornburger P."/>
            <person name="Mueller R.-W."/>
            <person name="Bruemmer F."/>
            <person name="Labrenz M."/>
            <person name="Spormann A.M."/>
            <person name="Op den Camp H."/>
            <person name="Overmann J."/>
            <person name="Amann R."/>
            <person name="Jetten M.S.M."/>
            <person name="Mascher T."/>
            <person name="Medema M.H."/>
            <person name="Devos D.P."/>
            <person name="Kaster A.-K."/>
            <person name="Ovreas L."/>
            <person name="Rohde M."/>
            <person name="Galperin M.Y."/>
            <person name="Jogler C."/>
        </authorList>
    </citation>
    <scope>NUCLEOTIDE SEQUENCE [LARGE SCALE GENOMIC DNA]</scope>
    <source>
        <strain evidence="2 3">Pan181</strain>
    </source>
</reference>
<dbReference type="Pfam" id="PF09945">
    <property type="entry name" value="DUF2177"/>
    <property type="match status" value="1"/>
</dbReference>
<protein>
    <recommendedName>
        <fullName evidence="4">DUF2177 domain-containing protein</fullName>
    </recommendedName>
</protein>